<name>A0A2T3FVJ4_9CLOT</name>
<organism evidence="3 4">
    <name type="scientific">Clostridium fessum</name>
    <dbReference type="NCBI Taxonomy" id="2126740"/>
    <lineage>
        <taxon>Bacteria</taxon>
        <taxon>Bacillati</taxon>
        <taxon>Bacillota</taxon>
        <taxon>Clostridia</taxon>
        <taxon>Eubacteriales</taxon>
        <taxon>Clostridiaceae</taxon>
        <taxon>Clostridium</taxon>
    </lineage>
</organism>
<gene>
    <name evidence="3" type="ORF">C7U56_01485</name>
</gene>
<evidence type="ECO:0000313" key="4">
    <source>
        <dbReference type="Proteomes" id="UP000241048"/>
    </source>
</evidence>
<reference evidence="3 4" key="1">
    <citation type="submission" date="2018-03" db="EMBL/GenBank/DDBJ databases">
        <title>Lachnoclostridium SNUG30386 gen.nov., sp.nov., isolated from human faeces.</title>
        <authorList>
            <person name="Seo B."/>
            <person name="Jeon K."/>
            <person name="Ko G."/>
        </authorList>
    </citation>
    <scope>NUCLEOTIDE SEQUENCE [LARGE SCALE GENOMIC DNA]</scope>
    <source>
        <strain evidence="3 4">SNUG30386</strain>
    </source>
</reference>
<sequence>MQEKEEQLLKKRMIELAGLCYQRDIQTSTGFLSLNEQTIFHSIEKTLPPVRTCLTGGFEGAERKLLCFLASYDDEEFGLPIAVLEVIPANLRYSEALTHRDYLGALMNLGIERSCIGDILMKENGCCVFCQEKMADYLCQELTMVRHTSVICRKADATEPITPKMERVSGSVASPRLDSVIAMVFSSSRTKILPLIEGEKVFIDGKQVTSPAVQLKEGEIVSVRGMGKFRFAGSGGLSKKGRLYVYADKYV</sequence>
<evidence type="ECO:0000256" key="1">
    <source>
        <dbReference type="PROSITE-ProRule" id="PRU00182"/>
    </source>
</evidence>
<evidence type="ECO:0000259" key="2">
    <source>
        <dbReference type="SMART" id="SM00363"/>
    </source>
</evidence>
<dbReference type="GO" id="GO:0003723">
    <property type="term" value="F:RNA binding"/>
    <property type="evidence" value="ECO:0007669"/>
    <property type="project" value="UniProtKB-KW"/>
</dbReference>
<dbReference type="CDD" id="cd00165">
    <property type="entry name" value="S4"/>
    <property type="match status" value="1"/>
</dbReference>
<dbReference type="Gene3D" id="3.10.290.10">
    <property type="entry name" value="RNA-binding S4 domain"/>
    <property type="match status" value="1"/>
</dbReference>
<dbReference type="InterPro" id="IPR002942">
    <property type="entry name" value="S4_RNA-bd"/>
</dbReference>
<dbReference type="Gene3D" id="3.30.1370.160">
    <property type="match status" value="1"/>
</dbReference>
<dbReference type="Pfam" id="PF17774">
    <property type="entry name" value="YlmH_RBD"/>
    <property type="match status" value="1"/>
</dbReference>
<feature type="domain" description="RNA-binding S4" evidence="2">
    <location>
        <begin position="175"/>
        <end position="231"/>
    </location>
</feature>
<accession>A0A2T3FVJ4</accession>
<proteinExistence type="predicted"/>
<dbReference type="AlphaFoldDB" id="A0A2T3FVJ4"/>
<dbReference type="EMBL" id="PYLO01000001">
    <property type="protein sequence ID" value="PST39279.1"/>
    <property type="molecule type" value="Genomic_DNA"/>
</dbReference>
<keyword evidence="1" id="KW-0694">RNA-binding</keyword>
<protein>
    <submittedName>
        <fullName evidence="3">RNA-binding protein</fullName>
    </submittedName>
</protein>
<evidence type="ECO:0000313" key="3">
    <source>
        <dbReference type="EMBL" id="PST39279.1"/>
    </source>
</evidence>
<dbReference type="InterPro" id="IPR036986">
    <property type="entry name" value="S4_RNA-bd_sf"/>
</dbReference>
<dbReference type="PROSITE" id="PS50889">
    <property type="entry name" value="S4"/>
    <property type="match status" value="1"/>
</dbReference>
<dbReference type="Proteomes" id="UP000241048">
    <property type="component" value="Unassembled WGS sequence"/>
</dbReference>
<dbReference type="Pfam" id="PF01479">
    <property type="entry name" value="S4"/>
    <property type="match status" value="1"/>
</dbReference>
<dbReference type="InterPro" id="IPR040591">
    <property type="entry name" value="RqcP2_RBD"/>
</dbReference>
<dbReference type="SUPFAM" id="SSF55174">
    <property type="entry name" value="Alpha-L RNA-binding motif"/>
    <property type="match status" value="1"/>
</dbReference>
<keyword evidence="4" id="KW-1185">Reference proteome</keyword>
<dbReference type="InterPro" id="IPR012677">
    <property type="entry name" value="Nucleotide-bd_a/b_plait_sf"/>
</dbReference>
<comment type="caution">
    <text evidence="3">The sequence shown here is derived from an EMBL/GenBank/DDBJ whole genome shotgun (WGS) entry which is preliminary data.</text>
</comment>
<dbReference type="SMART" id="SM00363">
    <property type="entry name" value="S4"/>
    <property type="match status" value="1"/>
</dbReference>
<dbReference type="Gene3D" id="3.30.70.330">
    <property type="match status" value="1"/>
</dbReference>